<feature type="region of interest" description="Disordered" evidence="1">
    <location>
        <begin position="739"/>
        <end position="759"/>
    </location>
</feature>
<feature type="transmembrane region" description="Helical" evidence="2">
    <location>
        <begin position="61"/>
        <end position="88"/>
    </location>
</feature>
<feature type="compositionally biased region" description="Polar residues" evidence="1">
    <location>
        <begin position="749"/>
        <end position="759"/>
    </location>
</feature>
<reference evidence="4 5" key="1">
    <citation type="submission" date="2024-09" db="EMBL/GenBank/DDBJ databases">
        <title>A chromosome-level genome assembly of Gray's grenadier anchovy, Coilia grayii.</title>
        <authorList>
            <person name="Fu Z."/>
        </authorList>
    </citation>
    <scope>NUCLEOTIDE SEQUENCE [LARGE SCALE GENOMIC DNA]</scope>
    <source>
        <strain evidence="4">G4</strain>
        <tissue evidence="4">Muscle</tissue>
    </source>
</reference>
<dbReference type="InterPro" id="IPR039934">
    <property type="entry name" value="C2CD2/C2CD2L"/>
</dbReference>
<keyword evidence="5" id="KW-1185">Reference proteome</keyword>
<dbReference type="PANTHER" id="PTHR21119">
    <property type="entry name" value="C2 DOMAIN-CONTAINING PROTEIN"/>
    <property type="match status" value="1"/>
</dbReference>
<dbReference type="Pfam" id="PF18696">
    <property type="entry name" value="SMP_C2CD2L"/>
    <property type="match status" value="1"/>
</dbReference>
<dbReference type="InterPro" id="IPR040885">
    <property type="entry name" value="SMP_C2CD2L"/>
</dbReference>
<dbReference type="EMBL" id="JBHFQA010000008">
    <property type="protein sequence ID" value="KAL2094976.1"/>
    <property type="molecule type" value="Genomic_DNA"/>
</dbReference>
<evidence type="ECO:0000313" key="5">
    <source>
        <dbReference type="Proteomes" id="UP001591681"/>
    </source>
</evidence>
<evidence type="ECO:0000259" key="3">
    <source>
        <dbReference type="Pfam" id="PF18696"/>
    </source>
</evidence>
<evidence type="ECO:0000313" key="4">
    <source>
        <dbReference type="EMBL" id="KAL2094976.1"/>
    </source>
</evidence>
<name>A0ABD1K759_9TELE</name>
<feature type="compositionally biased region" description="Low complexity" evidence="1">
    <location>
        <begin position="546"/>
        <end position="558"/>
    </location>
</feature>
<accession>A0ABD1K759</accession>
<sequence length="759" mass="82262">MLAEEPDLPPQADPGQDGGSLVVGDEGGSLVVADEGASLAVGDETPFLLSPGLMDGQDWEWLLLVALFVASVLVVLTWLVQYCLAILYPRRSGTQSKTETHWQLPLNLTHQTLTGGVWGSLLRLRFGRAGVGSETEAGVRGLLSSLFSFKSFREHWQRAWVRALNEQASRQGSSIQINFSESLQLPSSASIDHVTCTNQSSRSMVLQCTCSVDAVTFPVTVTQQSHAAVSMDTYQITIEPTDAQLVVSLEEVEEEGLLVSWTFSQQPQLLVTVSSLRIQRQGSDPEVDLNMIRDLVEDTLYSTQPAMILNLRACVSSPAFPREKLFTRPNSLSPGQLVTQKLLVCQLRAAMVRKADSSSLGELCCALSLDVPAVERRTHFLSFSSSSEARLQWNEDIILDMYPDTKELQIRLLERNSKGENFLGQTSLLLDVSNKRLSGQQHLSISPGHGLSTTAWVTFELQYLDATDPRFGHNATPLRSSHTPTKKVDVDRTIMPDGTIVTTVTTIQTRPKVDRKLGDSPSRSPSKVEVTEKRPTVLIDVPGGASVSSTPSTESSLSNGLDPVAETAIRQLTESSSKVAKKTPTKRSTLIISGVSKVPITEDDAALSVGYAAAMDAALQGDVSPGSALNHCGISPHPDVDETTPSDVSERPSVDDVDSETGSTGALETRSLKDHKMGFLRSGTKLLFRRRNRQKDPSFSQSHEDVSNVSNASVSSGSASVRKKSGSFSRRLIKRFSFRSSKSKGKSSATNGGTSMADN</sequence>
<evidence type="ECO:0000256" key="1">
    <source>
        <dbReference type="SAM" id="MobiDB-lite"/>
    </source>
</evidence>
<feature type="compositionally biased region" description="Low complexity" evidence="1">
    <location>
        <begin position="707"/>
        <end position="720"/>
    </location>
</feature>
<organism evidence="4 5">
    <name type="scientific">Coilia grayii</name>
    <name type="common">Gray's grenadier anchovy</name>
    <dbReference type="NCBI Taxonomy" id="363190"/>
    <lineage>
        <taxon>Eukaryota</taxon>
        <taxon>Metazoa</taxon>
        <taxon>Chordata</taxon>
        <taxon>Craniata</taxon>
        <taxon>Vertebrata</taxon>
        <taxon>Euteleostomi</taxon>
        <taxon>Actinopterygii</taxon>
        <taxon>Neopterygii</taxon>
        <taxon>Teleostei</taxon>
        <taxon>Clupei</taxon>
        <taxon>Clupeiformes</taxon>
        <taxon>Clupeoidei</taxon>
        <taxon>Engraulidae</taxon>
        <taxon>Coilinae</taxon>
        <taxon>Coilia</taxon>
    </lineage>
</organism>
<comment type="caution">
    <text evidence="4">The sequence shown here is derived from an EMBL/GenBank/DDBJ whole genome shotgun (WGS) entry which is preliminary data.</text>
</comment>
<dbReference type="PANTHER" id="PTHR21119:SF8">
    <property type="entry name" value="PHOSPHOLIPID TRANSFER PROTEIN C2CD2L"/>
    <property type="match status" value="1"/>
</dbReference>
<feature type="region of interest" description="Disordered" evidence="1">
    <location>
        <begin position="1"/>
        <end position="20"/>
    </location>
</feature>
<proteinExistence type="predicted"/>
<keyword evidence="2" id="KW-1133">Transmembrane helix</keyword>
<dbReference type="AlphaFoldDB" id="A0ABD1K759"/>
<feature type="domain" description="Synaptotagmin-like mitochondrial and lipid-binding" evidence="3">
    <location>
        <begin position="156"/>
        <end position="307"/>
    </location>
</feature>
<keyword evidence="2" id="KW-0812">Transmembrane</keyword>
<keyword evidence="2" id="KW-0472">Membrane</keyword>
<evidence type="ECO:0000256" key="2">
    <source>
        <dbReference type="SAM" id="Phobius"/>
    </source>
</evidence>
<dbReference type="CDD" id="cd21683">
    <property type="entry name" value="SMP_C2CD2L"/>
    <property type="match status" value="1"/>
</dbReference>
<feature type="region of interest" description="Disordered" evidence="1">
    <location>
        <begin position="629"/>
        <end position="727"/>
    </location>
</feature>
<protein>
    <recommendedName>
        <fullName evidence="3">Synaptotagmin-like mitochondrial and lipid-binding domain-containing protein</fullName>
    </recommendedName>
</protein>
<dbReference type="Proteomes" id="UP001591681">
    <property type="component" value="Unassembled WGS sequence"/>
</dbReference>
<feature type="region of interest" description="Disordered" evidence="1">
    <location>
        <begin position="512"/>
        <end position="561"/>
    </location>
</feature>
<gene>
    <name evidence="4" type="ORF">ACEWY4_009695</name>
</gene>